<reference evidence="2" key="1">
    <citation type="journal article" date="2019" name="Int. J. Syst. Evol. Microbiol.">
        <title>The Global Catalogue of Microorganisms (GCM) 10K type strain sequencing project: providing services to taxonomists for standard genome sequencing and annotation.</title>
        <authorList>
            <consortium name="The Broad Institute Genomics Platform"/>
            <consortium name="The Broad Institute Genome Sequencing Center for Infectious Disease"/>
            <person name="Wu L."/>
            <person name="Ma J."/>
        </authorList>
    </citation>
    <scope>NUCLEOTIDE SEQUENCE [LARGE SCALE GENOMIC DNA]</scope>
    <source>
        <strain evidence="2">JCM 17975</strain>
    </source>
</reference>
<sequence>MDHQGQFRRAALALSLPDDEVGRFIEHLRLSIRLSGGSRGVPVGQFRGLPRLPVDEDWPSDEFGQLPFIFSVDCALLPRIDGFDLPVDGSLLFFLNHEKDHLATNTGDQQFSRVVHVPAGTETAVAEPSDFQSVGKQYDVSATLSVELPTWLAPDEDEEEEDEDEDDHSPFQQQLARDLEREMPHLDELCALAYDLWPPDEGFASAYIGGYVDDEVIESLAGQTLVVREMAGEIVIQSGKWYSQLEQEQHRLTSEWMSLAIFSLDEESYYGSFAVRHDDLAAGRLDKAFSVTTISEYE</sequence>
<accession>A0ABP8X2M1</accession>
<evidence type="ECO:0000313" key="2">
    <source>
        <dbReference type="Proteomes" id="UP001500843"/>
    </source>
</evidence>
<keyword evidence="2" id="KW-1185">Reference proteome</keyword>
<gene>
    <name evidence="1" type="ORF">GCM10023198_19040</name>
</gene>
<dbReference type="EMBL" id="BAABHM010000010">
    <property type="protein sequence ID" value="GAA4698760.1"/>
    <property type="molecule type" value="Genomic_DNA"/>
</dbReference>
<organism evidence="1 2">
    <name type="scientific">Promicromonospora umidemergens</name>
    <dbReference type="NCBI Taxonomy" id="629679"/>
    <lineage>
        <taxon>Bacteria</taxon>
        <taxon>Bacillati</taxon>
        <taxon>Actinomycetota</taxon>
        <taxon>Actinomycetes</taxon>
        <taxon>Micrococcales</taxon>
        <taxon>Promicromonosporaceae</taxon>
        <taxon>Promicromonospora</taxon>
    </lineage>
</organism>
<name>A0ABP8X2M1_9MICO</name>
<protein>
    <submittedName>
        <fullName evidence="1">DUF1963 domain-containing protein</fullName>
    </submittedName>
</protein>
<proteinExistence type="predicted"/>
<dbReference type="Proteomes" id="UP001500843">
    <property type="component" value="Unassembled WGS sequence"/>
</dbReference>
<dbReference type="Gene3D" id="2.30.320.10">
    <property type="entry name" value="YwqG-like"/>
    <property type="match status" value="1"/>
</dbReference>
<dbReference type="InterPro" id="IPR015315">
    <property type="entry name" value="DUF1963"/>
</dbReference>
<comment type="caution">
    <text evidence="1">The sequence shown here is derived from an EMBL/GenBank/DDBJ whole genome shotgun (WGS) entry which is preliminary data.</text>
</comment>
<dbReference type="SUPFAM" id="SSF103032">
    <property type="entry name" value="Hypothetical protein YwqG"/>
    <property type="match status" value="1"/>
</dbReference>
<dbReference type="Pfam" id="PF09234">
    <property type="entry name" value="DUF1963"/>
    <property type="match status" value="1"/>
</dbReference>
<evidence type="ECO:0000313" key="1">
    <source>
        <dbReference type="EMBL" id="GAA4698760.1"/>
    </source>
</evidence>
<dbReference type="InterPro" id="IPR035948">
    <property type="entry name" value="YwqG-like_sf"/>
</dbReference>